<dbReference type="RefSeq" id="WP_253840603.1">
    <property type="nucleotide sequence ID" value="NZ_BAAAVC010000006.1"/>
</dbReference>
<feature type="domain" description="S1 motif" evidence="1">
    <location>
        <begin position="13"/>
        <end position="69"/>
    </location>
</feature>
<dbReference type="SUPFAM" id="SSF50249">
    <property type="entry name" value="Nucleic acid-binding proteins"/>
    <property type="match status" value="1"/>
</dbReference>
<dbReference type="SMART" id="SM00316">
    <property type="entry name" value="S1"/>
    <property type="match status" value="1"/>
</dbReference>
<evidence type="ECO:0000259" key="1">
    <source>
        <dbReference type="PROSITE" id="PS50126"/>
    </source>
</evidence>
<reference evidence="2" key="1">
    <citation type="submission" date="2023-02" db="EMBL/GenBank/DDBJ databases">
        <title>Actinokineospora globicatena NBRC 15670.</title>
        <authorList>
            <person name="Ichikawa N."/>
            <person name="Sato H."/>
            <person name="Tonouchi N."/>
        </authorList>
    </citation>
    <scope>NUCLEOTIDE SEQUENCE</scope>
    <source>
        <strain evidence="2">NBRC 15670</strain>
    </source>
</reference>
<accession>A0A9W6QS99</accession>
<comment type="caution">
    <text evidence="2">The sequence shown here is derived from an EMBL/GenBank/DDBJ whole genome shotgun (WGS) entry which is preliminary data.</text>
</comment>
<dbReference type="GO" id="GO:0003676">
    <property type="term" value="F:nucleic acid binding"/>
    <property type="evidence" value="ECO:0007669"/>
    <property type="project" value="InterPro"/>
</dbReference>
<keyword evidence="3" id="KW-1185">Reference proteome</keyword>
<organism evidence="2 3">
    <name type="scientific">Actinokineospora globicatena</name>
    <dbReference type="NCBI Taxonomy" id="103729"/>
    <lineage>
        <taxon>Bacteria</taxon>
        <taxon>Bacillati</taxon>
        <taxon>Actinomycetota</taxon>
        <taxon>Actinomycetes</taxon>
        <taxon>Pseudonocardiales</taxon>
        <taxon>Pseudonocardiaceae</taxon>
        <taxon>Actinokineospora</taxon>
    </lineage>
</organism>
<protein>
    <recommendedName>
        <fullName evidence="1">S1 motif domain-containing protein</fullName>
    </recommendedName>
</protein>
<dbReference type="InterPro" id="IPR012340">
    <property type="entry name" value="NA-bd_OB-fold"/>
</dbReference>
<dbReference type="InterPro" id="IPR003029">
    <property type="entry name" value="S1_domain"/>
</dbReference>
<dbReference type="Proteomes" id="UP001165042">
    <property type="component" value="Unassembled WGS sequence"/>
</dbReference>
<evidence type="ECO:0000313" key="3">
    <source>
        <dbReference type="Proteomes" id="UP001165042"/>
    </source>
</evidence>
<dbReference type="Gene3D" id="2.40.50.140">
    <property type="entry name" value="Nucleic acid-binding proteins"/>
    <property type="match status" value="1"/>
</dbReference>
<dbReference type="EMBL" id="BSSD01000007">
    <property type="protein sequence ID" value="GLW93865.1"/>
    <property type="molecule type" value="Genomic_DNA"/>
</dbReference>
<evidence type="ECO:0000313" key="2">
    <source>
        <dbReference type="EMBL" id="GLW93865.1"/>
    </source>
</evidence>
<name>A0A9W6QS99_9PSEU</name>
<gene>
    <name evidence="2" type="ORF">Aglo03_46810</name>
</gene>
<dbReference type="PROSITE" id="PS50126">
    <property type="entry name" value="S1"/>
    <property type="match status" value="1"/>
</dbReference>
<dbReference type="Pfam" id="PF00575">
    <property type="entry name" value="S1"/>
    <property type="match status" value="1"/>
</dbReference>
<proteinExistence type="predicted"/>
<dbReference type="AlphaFoldDB" id="A0A9W6QS99"/>
<sequence length="69" mass="7743">MSWTEFENTHTVGDIIEGVVAGTVPFGSWVEYLGVTGLVYQRQLPVGTTVSVRITNIDQDRQRFSLQEL</sequence>